<evidence type="ECO:0000256" key="8">
    <source>
        <dbReference type="ARBA" id="ARBA00023315"/>
    </source>
</evidence>
<keyword evidence="5 9" id="KW-0479">Metal-binding</keyword>
<keyword evidence="1" id="KW-0004">4Fe-4S</keyword>
<dbReference type="Proteomes" id="UP000230767">
    <property type="component" value="Unassembled WGS sequence"/>
</dbReference>
<dbReference type="AlphaFoldDB" id="A0A2M7R7B3"/>
<dbReference type="GO" id="GO:0033588">
    <property type="term" value="C:elongator holoenzyme complex"/>
    <property type="evidence" value="ECO:0007669"/>
    <property type="project" value="TreeGrafter"/>
</dbReference>
<keyword evidence="6 9" id="KW-0408">Iron</keyword>
<evidence type="ECO:0000256" key="7">
    <source>
        <dbReference type="ARBA" id="ARBA00023014"/>
    </source>
</evidence>
<accession>A0A2M7R7B3</accession>
<keyword evidence="4" id="KW-0819">tRNA processing</keyword>
<dbReference type="InterPro" id="IPR032432">
    <property type="entry name" value="Radical_SAM_C"/>
</dbReference>
<dbReference type="SFLD" id="SFLDS00029">
    <property type="entry name" value="Radical_SAM"/>
    <property type="match status" value="1"/>
</dbReference>
<dbReference type="CDD" id="cd01335">
    <property type="entry name" value="Radical_SAM"/>
    <property type="match status" value="1"/>
</dbReference>
<reference evidence="12" key="1">
    <citation type="submission" date="2017-09" db="EMBL/GenBank/DDBJ databases">
        <title>Depth-based differentiation of microbial function through sediment-hosted aquifers and enrichment of novel symbionts in the deep terrestrial subsurface.</title>
        <authorList>
            <person name="Probst A.J."/>
            <person name="Ladd B."/>
            <person name="Jarett J.K."/>
            <person name="Geller-Mcgrath D.E."/>
            <person name="Sieber C.M.K."/>
            <person name="Emerson J.B."/>
            <person name="Anantharaman K."/>
            <person name="Thomas B.C."/>
            <person name="Malmstrom R."/>
            <person name="Stieglmeier M."/>
            <person name="Klingl A."/>
            <person name="Woyke T."/>
            <person name="Ryan C.M."/>
            <person name="Banfield J.F."/>
        </authorList>
    </citation>
    <scope>NUCLEOTIDE SEQUENCE [LARGE SCALE GENOMIC DNA]</scope>
</reference>
<keyword evidence="8" id="KW-0012">Acyltransferase</keyword>
<evidence type="ECO:0000256" key="1">
    <source>
        <dbReference type="ARBA" id="ARBA00022485"/>
    </source>
</evidence>
<keyword evidence="3" id="KW-0949">S-adenosyl-L-methionine</keyword>
<dbReference type="Pfam" id="PF16199">
    <property type="entry name" value="Radical_SAM_C"/>
    <property type="match status" value="1"/>
</dbReference>
<evidence type="ECO:0000259" key="10">
    <source>
        <dbReference type="PROSITE" id="PS51918"/>
    </source>
</evidence>
<dbReference type="GO" id="GO:0002926">
    <property type="term" value="P:tRNA wobble base 5-methoxycarbonylmethyl-2-thiouridinylation"/>
    <property type="evidence" value="ECO:0007669"/>
    <property type="project" value="TreeGrafter"/>
</dbReference>
<evidence type="ECO:0000256" key="3">
    <source>
        <dbReference type="ARBA" id="ARBA00022691"/>
    </source>
</evidence>
<dbReference type="SMART" id="SM00729">
    <property type="entry name" value="Elp3"/>
    <property type="match status" value="1"/>
</dbReference>
<dbReference type="InterPro" id="IPR006638">
    <property type="entry name" value="Elp3/MiaA/NifB-like_rSAM"/>
</dbReference>
<dbReference type="NCBIfam" id="TIGR01211">
    <property type="entry name" value="ELP3"/>
    <property type="match status" value="1"/>
</dbReference>
<dbReference type="Pfam" id="PF04055">
    <property type="entry name" value="Radical_SAM"/>
    <property type="match status" value="1"/>
</dbReference>
<gene>
    <name evidence="11" type="ORF">COY73_00060</name>
</gene>
<evidence type="ECO:0000256" key="9">
    <source>
        <dbReference type="PIRSR" id="PIRSR005669-1"/>
    </source>
</evidence>
<dbReference type="SUPFAM" id="SSF102114">
    <property type="entry name" value="Radical SAM enzymes"/>
    <property type="match status" value="1"/>
</dbReference>
<evidence type="ECO:0000256" key="4">
    <source>
        <dbReference type="ARBA" id="ARBA00022694"/>
    </source>
</evidence>
<dbReference type="InterPro" id="IPR034687">
    <property type="entry name" value="ELP3-like"/>
</dbReference>
<dbReference type="GO" id="GO:0016746">
    <property type="term" value="F:acyltransferase activity"/>
    <property type="evidence" value="ECO:0007669"/>
    <property type="project" value="UniProtKB-KW"/>
</dbReference>
<feature type="binding site" evidence="9">
    <location>
        <position position="96"/>
    </location>
    <ligand>
        <name>[4Fe-4S] cluster</name>
        <dbReference type="ChEBI" id="CHEBI:49883"/>
        <note>4Fe-4S-S-AdoMet</note>
    </ligand>
</feature>
<dbReference type="SFLD" id="SFLDF00344">
    <property type="entry name" value="ELP3-like"/>
    <property type="match status" value="1"/>
</dbReference>
<dbReference type="GO" id="GO:0046872">
    <property type="term" value="F:metal ion binding"/>
    <property type="evidence" value="ECO:0007669"/>
    <property type="project" value="UniProtKB-KW"/>
</dbReference>
<protein>
    <submittedName>
        <fullName evidence="11">tRNA uridine(34) 5-carboxymethylaminomethyl modification radical SAM/GNAT enzyme Elp3</fullName>
    </submittedName>
</protein>
<dbReference type="InterPro" id="IPR007197">
    <property type="entry name" value="rSAM"/>
</dbReference>
<feature type="domain" description="Radical SAM core" evidence="10">
    <location>
        <begin position="74"/>
        <end position="352"/>
    </location>
</feature>
<keyword evidence="7 9" id="KW-0411">Iron-sulfur</keyword>
<organism evidence="11 12">
    <name type="scientific">Candidatus Nealsonbacteria bacterium CG_4_10_14_0_8_um_filter_37_14</name>
    <dbReference type="NCBI Taxonomy" id="1974684"/>
    <lineage>
        <taxon>Bacteria</taxon>
        <taxon>Candidatus Nealsoniibacteriota</taxon>
    </lineage>
</organism>
<dbReference type="PROSITE" id="PS51918">
    <property type="entry name" value="RADICAL_SAM"/>
    <property type="match status" value="1"/>
</dbReference>
<name>A0A2M7R7B3_9BACT</name>
<dbReference type="PANTHER" id="PTHR11135">
    <property type="entry name" value="HISTONE ACETYLTRANSFERASE-RELATED"/>
    <property type="match status" value="1"/>
</dbReference>
<comment type="caution">
    <text evidence="11">The sequence shown here is derived from an EMBL/GenBank/DDBJ whole genome shotgun (WGS) entry which is preliminary data.</text>
</comment>
<dbReference type="InterPro" id="IPR058240">
    <property type="entry name" value="rSAM_sf"/>
</dbReference>
<dbReference type="SFLD" id="SFLDG01086">
    <property type="entry name" value="elongater_protein-like"/>
    <property type="match status" value="1"/>
</dbReference>
<dbReference type="EMBL" id="PFLW01000003">
    <property type="protein sequence ID" value="PIY89721.1"/>
    <property type="molecule type" value="Genomic_DNA"/>
</dbReference>
<evidence type="ECO:0000256" key="5">
    <source>
        <dbReference type="ARBA" id="ARBA00022723"/>
    </source>
</evidence>
<comment type="cofactor">
    <cofactor evidence="9">
        <name>[4Fe-4S] cluster</name>
        <dbReference type="ChEBI" id="CHEBI:49883"/>
    </cofactor>
    <text evidence="9">Binds 1 [4Fe-4S] cluster. The cluster is coordinated with 3 cysteines and an exchangeable S-adenosyl-L-methionine.</text>
</comment>
<dbReference type="PANTHER" id="PTHR11135:SF2">
    <property type="entry name" value="ELONGATOR COMPLEX PROTEIN 3"/>
    <property type="match status" value="1"/>
</dbReference>
<dbReference type="GO" id="GO:0005737">
    <property type="term" value="C:cytoplasm"/>
    <property type="evidence" value="ECO:0007669"/>
    <property type="project" value="TreeGrafter"/>
</dbReference>
<proteinExistence type="predicted"/>
<evidence type="ECO:0000256" key="2">
    <source>
        <dbReference type="ARBA" id="ARBA00022679"/>
    </source>
</evidence>
<dbReference type="GO" id="GO:0051539">
    <property type="term" value="F:4 iron, 4 sulfur cluster binding"/>
    <property type="evidence" value="ECO:0007669"/>
    <property type="project" value="UniProtKB-KW"/>
</dbReference>
<evidence type="ECO:0000256" key="6">
    <source>
        <dbReference type="ARBA" id="ARBA00023004"/>
    </source>
</evidence>
<evidence type="ECO:0000313" key="11">
    <source>
        <dbReference type="EMBL" id="PIY89721.1"/>
    </source>
</evidence>
<dbReference type="InterPro" id="IPR039661">
    <property type="entry name" value="ELP3"/>
</dbReference>
<keyword evidence="2" id="KW-0808">Transferase</keyword>
<feature type="binding site" evidence="9">
    <location>
        <position position="93"/>
    </location>
    <ligand>
        <name>[4Fe-4S] cluster</name>
        <dbReference type="ChEBI" id="CHEBI:49883"/>
        <note>4Fe-4S-S-AdoMet</note>
    </ligand>
</feature>
<dbReference type="PIRSF" id="PIRSF005669">
    <property type="entry name" value="Hist_AcTrfase_ELP3"/>
    <property type="match status" value="1"/>
</dbReference>
<sequence length="544" mass="62730">MDILELTIKELIKSKAKTSADLAQIKRKAAKKYKIAFPSNVDLLKAYHKLLKKKRIKKSKKIENLLRTRPIRSLSGIVNISVLTKPYPCPGKCLYCPTEKGIPKSYVSGEPAVERAKRLNYNPYLQAKRRIEMLESESHPTDKIELRIVGGTWSYYPKKYQTWFIKRCFDAGNQKSGKNFEGTQRINEKAKHRIVGLSIETRPDFITEKEIKRLRSLGVTMVELGVQSIYDDVLELNKRGHGVKSTILATKLLKDAGFKVLYQMMPNLPASNLKKDKKMFEEIFENSSFQPDLLKIYPTAIVKNTLLYKWWKAGKYKPYTDNQLINLVKSIKKMVPYYVRIQRITRDIPSKEILAGPAKISNLRQILAEKMVKENWQCKCIRCREVKEKLIQKLKLFRQDYEASGGKEVFLSFEDKNRTKLYSLLRLRIPQYAENGSRYIIPVLRGAAIIREVHTYGQQLPLRREAIPEVSPQHKGLGKKLIKEAEKIAKNEFGLHPVKSVKGCAAKPQFNGVNKIAVISGIGVRNYFRKLGYMLEDTYMVKKI</sequence>
<evidence type="ECO:0000313" key="12">
    <source>
        <dbReference type="Proteomes" id="UP000230767"/>
    </source>
</evidence>
<feature type="binding site" evidence="9">
    <location>
        <position position="89"/>
    </location>
    <ligand>
        <name>[4Fe-4S] cluster</name>
        <dbReference type="ChEBI" id="CHEBI:49883"/>
        <note>4Fe-4S-S-AdoMet</note>
    </ligand>
</feature>